<dbReference type="EMBL" id="SBII01000020">
    <property type="protein sequence ID" value="RWW91661.1"/>
    <property type="molecule type" value="Genomic_DNA"/>
</dbReference>
<keyword evidence="4" id="KW-1185">Reference proteome</keyword>
<keyword evidence="1" id="KW-0732">Signal</keyword>
<dbReference type="Proteomes" id="UP000287527">
    <property type="component" value="Unassembled WGS sequence"/>
</dbReference>
<dbReference type="InterPro" id="IPR014755">
    <property type="entry name" value="Cu-Rt/internalin_Ig-like"/>
</dbReference>
<dbReference type="Gene3D" id="2.60.40.10">
    <property type="entry name" value="Immunoglobulins"/>
    <property type="match status" value="1"/>
</dbReference>
<dbReference type="Gene3D" id="2.60.40.1220">
    <property type="match status" value="3"/>
</dbReference>
<dbReference type="InterPro" id="IPR013783">
    <property type="entry name" value="Ig-like_fold"/>
</dbReference>
<evidence type="ECO:0000313" key="4">
    <source>
        <dbReference type="Proteomes" id="UP000287527"/>
    </source>
</evidence>
<evidence type="ECO:0000259" key="2">
    <source>
        <dbReference type="PROSITE" id="PS50835"/>
    </source>
</evidence>
<dbReference type="InterPro" id="IPR056600">
    <property type="entry name" value="GBD_T9SS_assoc"/>
</dbReference>
<dbReference type="Pfam" id="PF23759">
    <property type="entry name" value="GBD_T9SS_assoc"/>
    <property type="match status" value="7"/>
</dbReference>
<dbReference type="PROSITE" id="PS50835">
    <property type="entry name" value="IG_LIKE"/>
    <property type="match status" value="1"/>
</dbReference>
<proteinExistence type="predicted"/>
<accession>A0A3S3TSB9</accession>
<feature type="non-terminal residue" evidence="3">
    <location>
        <position position="1471"/>
    </location>
</feature>
<dbReference type="InterPro" id="IPR007110">
    <property type="entry name" value="Ig-like_dom"/>
</dbReference>
<evidence type="ECO:0000256" key="1">
    <source>
        <dbReference type="ARBA" id="ARBA00022729"/>
    </source>
</evidence>
<protein>
    <recommendedName>
        <fullName evidence="2">Ig-like domain-containing protein</fullName>
    </recommendedName>
</protein>
<reference evidence="3 4" key="1">
    <citation type="submission" date="2019-01" db="EMBL/GenBank/DDBJ databases">
        <title>Flavobacterium sp. nov.,isolated from freshwater.</title>
        <authorList>
            <person name="Zhang R."/>
            <person name="Du Z.-J."/>
        </authorList>
    </citation>
    <scope>NUCLEOTIDE SEQUENCE [LARGE SCALE GENOMIC DNA]</scope>
    <source>
        <strain evidence="3 4">1E403</strain>
    </source>
</reference>
<comment type="caution">
    <text evidence="3">The sequence shown here is derived from an EMBL/GenBank/DDBJ whole genome shotgun (WGS) entry which is preliminary data.</text>
</comment>
<name>A0A3S3TSB9_9FLAO</name>
<organism evidence="3 4">
    <name type="scientific">Flavobacterium cerinum</name>
    <dbReference type="NCBI Taxonomy" id="2502784"/>
    <lineage>
        <taxon>Bacteria</taxon>
        <taxon>Pseudomonadati</taxon>
        <taxon>Bacteroidota</taxon>
        <taxon>Flavobacteriia</taxon>
        <taxon>Flavobacteriales</taxon>
        <taxon>Flavobacteriaceae</taxon>
        <taxon>Flavobacterium</taxon>
    </lineage>
</organism>
<gene>
    <name evidence="3" type="ORF">EPI11_18670</name>
</gene>
<evidence type="ECO:0000313" key="3">
    <source>
        <dbReference type="EMBL" id="RWW91661.1"/>
    </source>
</evidence>
<sequence>MITFPSFSQSKFTGVTNYLKSINFIGRYFLLFFISFWHIISYANNDECSNAIQLTPGIACNNTLGTFQGMTLSGTAPGCDPNSSQDVWYKFTATEQTMSITAIGAFGITFSLGLEIREDSCSGPIFKCVSEFNGAAHFAKNFVVGKTYFIRVYHPTATLIPYSFNICVQSYPPPANDICANAAQLTPNAACVTTTGSFSGSMMNDAAPLCATTTSQDVWYKFTATEQTMSITAVTEVGTWFYLGLEIREDSCSGPVFKCIGSSMDNASHFANNFVPGKTYFIRVFNPSAILSTYSFTICVRSYPPPVNDICSNAVQLTPNATCVTTTGSFSGSMMNGTAPSCASTTSQDIWYKFIATDQTMSISIAGVSFNTMYLGFEIFEDSCSGPVFKCIGSSMDNASHFANNFVPGKTYLIRVFNPSATLITYSFTICVRSYPPPVNDICSNAVQLTPNATCVTTTGSFSGSMMNGTAPSCASTTSQDIWYKFIATDQTMSISIAGVSFNTMYLGFEIFEDSCSGPVFKCIGSSMDNASHFANNFVPGKTYFIRVFNPSATLITYSFTICVRSYPTPVNDVCANAIQLTPNAVCVNTDGSFSGVMMNGTAPACAPNTSQDIWYKFTATDQTMSVLIAKVTFSTMYVGFEILEDSCSGPVFKCIGSSTDSVSHFANNFVVGKTYFIRVINPLDTIGIRSFTICVQSYPTPVNDVCANAIQLTPNAVCVNTDGSFSGVMMNGTALSCASTTSQDIWYKFTATDQTMSVLIAKVTFSTMYVGFEILEDSCSGPVFKCIGSSTDSVSHFANNFVVGKTYFIRVINPLDTIGIRSFTICVRSYPPPVNDVCANAIQLMPSATCVNTTGTFSGVTMDAGIAACAPNTSQDVWYKFVATSGNMGIQLAASNSINHGFQVFEGSCNGTVISCINNNGAGLSESVNLSALTIGATYFVRVINASATINTSSFSICLTGPPPVACTPSVTISASTVSICSGVSVTFNAIPTYGGSSPSYQWKVNGNNVGTNSSSYTTSTLTNGSIVSCVMTSSAVCAFPATATSNTVSIAVSGLLTPEFTQIPAVCLGQSFTLPTTSNNGISGTWSPVVNTTATTIYTFTPNAGQCASTAAMTVTVNNITPGFTQIPAVCLGQSFTLPTISNNGIAGTWSPAVNNTATTTYTFTPDGAQCASAVTMTVTVNAGNVVPTFTQVAAICPGQLFVLPAISNNGINGTWSPGVNNTATTTYTFTPNAGQCASASATMTVTVNTNSITPVFTQVPAICPGQLFVLPATSNNGINGTWSPGVNNTATTTYTFTPNGGQCASATTMTVTVNTNSITPVFTQVPAICPGQLFVLPTTSNNGIIGTWSPVVNNTATTTYTFTPNGGQCASAATMTVTVNTNNTATPVFTQIAAICSGQSFVLPTTSNNGIIGTWSPVVNNTATTTYTFTPNGGQCASAATMTVTVNTNNTATPVFTQIAAICSGQSF</sequence>
<feature type="domain" description="Ig-like" evidence="2">
    <location>
        <begin position="970"/>
        <end position="1051"/>
    </location>
</feature>